<feature type="active site" description="Nucleophile" evidence="7">
    <location>
        <position position="30"/>
    </location>
</feature>
<keyword evidence="11" id="KW-1185">Reference proteome</keyword>
<evidence type="ECO:0000256" key="6">
    <source>
        <dbReference type="PIRNR" id="PIRNR000077"/>
    </source>
</evidence>
<dbReference type="PIRSF" id="PIRSF000077">
    <property type="entry name" value="Thioredoxin"/>
    <property type="match status" value="1"/>
</dbReference>
<sequence>MDPQKLESSEDFGHATQKGVCLVDFNAPWCGPCKAQAPIVGQIADDFAGRVRVLEINVSENREVAKQFGIYSIPTLVVLKNGREQERFVGLQPREILAGALERAAEKGE</sequence>
<feature type="active site" description="Nucleophile" evidence="7">
    <location>
        <position position="33"/>
    </location>
</feature>
<gene>
    <name evidence="10" type="ORF">HNR65_001528</name>
</gene>
<evidence type="ECO:0000256" key="4">
    <source>
        <dbReference type="ARBA" id="ARBA00023157"/>
    </source>
</evidence>
<organism evidence="10 11">
    <name type="scientific">Desulfosalsimonas propionicica</name>
    <dbReference type="NCBI Taxonomy" id="332175"/>
    <lineage>
        <taxon>Bacteria</taxon>
        <taxon>Pseudomonadati</taxon>
        <taxon>Thermodesulfobacteriota</taxon>
        <taxon>Desulfobacteria</taxon>
        <taxon>Desulfobacterales</taxon>
        <taxon>Desulfosalsimonadaceae</taxon>
        <taxon>Desulfosalsimonas</taxon>
    </lineage>
</organism>
<feature type="domain" description="Thioredoxin" evidence="9">
    <location>
        <begin position="1"/>
        <end position="106"/>
    </location>
</feature>
<dbReference type="InterPro" id="IPR013766">
    <property type="entry name" value="Thioredoxin_domain"/>
</dbReference>
<dbReference type="Gene3D" id="3.40.30.10">
    <property type="entry name" value="Glutaredoxin"/>
    <property type="match status" value="1"/>
</dbReference>
<dbReference type="SUPFAM" id="SSF52833">
    <property type="entry name" value="Thioredoxin-like"/>
    <property type="match status" value="1"/>
</dbReference>
<evidence type="ECO:0000313" key="10">
    <source>
        <dbReference type="EMBL" id="MBA2881202.1"/>
    </source>
</evidence>
<dbReference type="AlphaFoldDB" id="A0A7W0C8R4"/>
<protein>
    <recommendedName>
        <fullName evidence="6">Thioredoxin</fullName>
    </recommendedName>
</protein>
<dbReference type="RefSeq" id="WP_181550854.1">
    <property type="nucleotide sequence ID" value="NZ_JACDUS010000003.1"/>
</dbReference>
<dbReference type="PANTHER" id="PTHR45663:SF11">
    <property type="entry name" value="GEO12009P1"/>
    <property type="match status" value="1"/>
</dbReference>
<keyword evidence="3" id="KW-0249">Electron transport</keyword>
<feature type="disulfide bond" description="Redox-active" evidence="8">
    <location>
        <begin position="30"/>
        <end position="33"/>
    </location>
</feature>
<dbReference type="EMBL" id="JACDUS010000003">
    <property type="protein sequence ID" value="MBA2881202.1"/>
    <property type="molecule type" value="Genomic_DNA"/>
</dbReference>
<accession>A0A7W0C8R4</accession>
<keyword evidence="5 8" id="KW-0676">Redox-active center</keyword>
<dbReference type="InterPro" id="IPR005746">
    <property type="entry name" value="Thioredoxin"/>
</dbReference>
<comment type="similarity">
    <text evidence="1 6">Belongs to the thioredoxin family.</text>
</comment>
<dbReference type="Proteomes" id="UP000525298">
    <property type="component" value="Unassembled WGS sequence"/>
</dbReference>
<feature type="site" description="Contributes to redox potential value" evidence="7">
    <location>
        <position position="32"/>
    </location>
</feature>
<evidence type="ECO:0000256" key="1">
    <source>
        <dbReference type="ARBA" id="ARBA00008987"/>
    </source>
</evidence>
<evidence type="ECO:0000256" key="5">
    <source>
        <dbReference type="ARBA" id="ARBA00023284"/>
    </source>
</evidence>
<evidence type="ECO:0000259" key="9">
    <source>
        <dbReference type="PROSITE" id="PS51352"/>
    </source>
</evidence>
<evidence type="ECO:0000256" key="3">
    <source>
        <dbReference type="ARBA" id="ARBA00022982"/>
    </source>
</evidence>
<feature type="site" description="Deprotonates C-terminal active site Cys" evidence="7">
    <location>
        <position position="24"/>
    </location>
</feature>
<feature type="site" description="Contributes to redox potential value" evidence="7">
    <location>
        <position position="31"/>
    </location>
</feature>
<evidence type="ECO:0000313" key="11">
    <source>
        <dbReference type="Proteomes" id="UP000525298"/>
    </source>
</evidence>
<dbReference type="CDD" id="cd02947">
    <property type="entry name" value="TRX_family"/>
    <property type="match status" value="1"/>
</dbReference>
<dbReference type="PRINTS" id="PR00421">
    <property type="entry name" value="THIOREDOXIN"/>
</dbReference>
<dbReference type="PANTHER" id="PTHR45663">
    <property type="entry name" value="GEO12009P1"/>
    <property type="match status" value="1"/>
</dbReference>
<keyword evidence="4 8" id="KW-1015">Disulfide bond</keyword>
<reference evidence="10 11" key="1">
    <citation type="submission" date="2020-07" db="EMBL/GenBank/DDBJ databases">
        <title>Genomic Encyclopedia of Type Strains, Phase IV (KMG-IV): sequencing the most valuable type-strain genomes for metagenomic binning, comparative biology and taxonomic classification.</title>
        <authorList>
            <person name="Goeker M."/>
        </authorList>
    </citation>
    <scope>NUCLEOTIDE SEQUENCE [LARGE SCALE GENOMIC DNA]</scope>
    <source>
        <strain evidence="10 11">DSM 17721</strain>
    </source>
</reference>
<dbReference type="Pfam" id="PF00085">
    <property type="entry name" value="Thioredoxin"/>
    <property type="match status" value="1"/>
</dbReference>
<proteinExistence type="inferred from homology"/>
<dbReference type="GO" id="GO:0015035">
    <property type="term" value="F:protein-disulfide reductase activity"/>
    <property type="evidence" value="ECO:0007669"/>
    <property type="project" value="InterPro"/>
</dbReference>
<dbReference type="PROSITE" id="PS51352">
    <property type="entry name" value="THIOREDOXIN_2"/>
    <property type="match status" value="1"/>
</dbReference>
<comment type="caution">
    <text evidence="10">The sequence shown here is derived from an EMBL/GenBank/DDBJ whole genome shotgun (WGS) entry which is preliminary data.</text>
</comment>
<evidence type="ECO:0000256" key="2">
    <source>
        <dbReference type="ARBA" id="ARBA00022448"/>
    </source>
</evidence>
<evidence type="ECO:0000256" key="7">
    <source>
        <dbReference type="PIRSR" id="PIRSR000077-1"/>
    </source>
</evidence>
<dbReference type="GO" id="GO:0005737">
    <property type="term" value="C:cytoplasm"/>
    <property type="evidence" value="ECO:0007669"/>
    <property type="project" value="TreeGrafter"/>
</dbReference>
<name>A0A7W0C8R4_9BACT</name>
<dbReference type="InterPro" id="IPR036249">
    <property type="entry name" value="Thioredoxin-like_sf"/>
</dbReference>
<keyword evidence="2" id="KW-0813">Transport</keyword>
<evidence type="ECO:0000256" key="8">
    <source>
        <dbReference type="PIRSR" id="PIRSR000077-4"/>
    </source>
</evidence>